<dbReference type="GO" id="GO:0016787">
    <property type="term" value="F:hydrolase activity"/>
    <property type="evidence" value="ECO:0007669"/>
    <property type="project" value="UniProtKB-KW"/>
</dbReference>
<dbReference type="Proteomes" id="UP001283341">
    <property type="component" value="Unassembled WGS sequence"/>
</dbReference>
<dbReference type="Gene3D" id="3.40.50.1820">
    <property type="entry name" value="alpha/beta hydrolase"/>
    <property type="match status" value="2"/>
</dbReference>
<proteinExistence type="predicted"/>
<feature type="compositionally biased region" description="Basic residues" evidence="1">
    <location>
        <begin position="265"/>
        <end position="274"/>
    </location>
</feature>
<dbReference type="EMBL" id="JAUEDM010000003">
    <property type="protein sequence ID" value="KAK3321984.1"/>
    <property type="molecule type" value="Genomic_DNA"/>
</dbReference>
<evidence type="ECO:0000256" key="1">
    <source>
        <dbReference type="SAM" id="MobiDB-lite"/>
    </source>
</evidence>
<dbReference type="InterPro" id="IPR029058">
    <property type="entry name" value="AB_hydrolase_fold"/>
</dbReference>
<feature type="region of interest" description="Disordered" evidence="1">
    <location>
        <begin position="265"/>
        <end position="300"/>
    </location>
</feature>
<gene>
    <name evidence="2" type="ORF">B0H66DRAFT_574394</name>
</gene>
<reference evidence="2" key="2">
    <citation type="submission" date="2023-06" db="EMBL/GenBank/DDBJ databases">
        <authorList>
            <consortium name="Lawrence Berkeley National Laboratory"/>
            <person name="Haridas S."/>
            <person name="Hensen N."/>
            <person name="Bonometti L."/>
            <person name="Westerberg I."/>
            <person name="Brannstrom I.O."/>
            <person name="Guillou S."/>
            <person name="Cros-Aarteil S."/>
            <person name="Calhoun S."/>
            <person name="Kuo A."/>
            <person name="Mondo S."/>
            <person name="Pangilinan J."/>
            <person name="Riley R."/>
            <person name="Labutti K."/>
            <person name="Andreopoulos B."/>
            <person name="Lipzen A."/>
            <person name="Chen C."/>
            <person name="Yanf M."/>
            <person name="Daum C."/>
            <person name="Ng V."/>
            <person name="Clum A."/>
            <person name="Steindorff A."/>
            <person name="Ohm R."/>
            <person name="Martin F."/>
            <person name="Silar P."/>
            <person name="Natvig D."/>
            <person name="Lalanne C."/>
            <person name="Gautier V."/>
            <person name="Ament-Velasquez S.L."/>
            <person name="Kruys A."/>
            <person name="Hutchinson M.I."/>
            <person name="Powell A.J."/>
            <person name="Barry K."/>
            <person name="Miller A.N."/>
            <person name="Grigoriev I.V."/>
            <person name="Debuchy R."/>
            <person name="Gladieux P."/>
            <person name="Thoren M.H."/>
            <person name="Johannesson H."/>
        </authorList>
    </citation>
    <scope>NUCLEOTIDE SEQUENCE</scope>
    <source>
        <strain evidence="2">CBS 118394</strain>
    </source>
</reference>
<sequence length="453" mass="49223">MADLDHHSPFTLPLPTLTFTLPSLHDGLPLDCRVYHSQPLAPSLPKNLPAQSWQRHAAIVAHPYAPLGGCFDDPVVDIVASTLLRLGFLVMTFNFRGAHGSAGRTSWTAKAERADYMTAVGFVSHYVHFLDPFRRPPTPDSGSGQAPTSETPILLLSGYSYGAMITTQLPSLPTILAPFDTPMCGSPAAEIRLRAQHLAERQNTILASARAAVIDRQSGRSPRKSLGLRIGGDEENRRKSHDSRHSFALEAEEKIRKGVADLMTKARKGQKRRHVSGEGSALHHQGAEDDAVEEKEPHQEPAHDFLLPVPGRTVASPAYLLVSPLQGVITNLATMSFPAPFARAAQKPAIVGKTGAHPGELKPIAQPATLPVEAEEKLVRNPTLAVYGDRDGFVPARKLRQWASRLQEVPDSKFRAHEVSNAGHFWAQGKVAFTMRDAVQTFAEGLLSESHGS</sequence>
<evidence type="ECO:0000313" key="2">
    <source>
        <dbReference type="EMBL" id="KAK3321984.1"/>
    </source>
</evidence>
<accession>A0AAE0IBC8</accession>
<dbReference type="PANTHER" id="PTHR42103:SF2">
    <property type="entry name" value="AB HYDROLASE-1 DOMAIN-CONTAINING PROTEIN"/>
    <property type="match status" value="1"/>
</dbReference>
<dbReference type="SUPFAM" id="SSF53474">
    <property type="entry name" value="alpha/beta-Hydrolases"/>
    <property type="match status" value="1"/>
</dbReference>
<organism evidence="2 3">
    <name type="scientific">Apodospora peruviana</name>
    <dbReference type="NCBI Taxonomy" id="516989"/>
    <lineage>
        <taxon>Eukaryota</taxon>
        <taxon>Fungi</taxon>
        <taxon>Dikarya</taxon>
        <taxon>Ascomycota</taxon>
        <taxon>Pezizomycotina</taxon>
        <taxon>Sordariomycetes</taxon>
        <taxon>Sordariomycetidae</taxon>
        <taxon>Sordariales</taxon>
        <taxon>Lasiosphaeriaceae</taxon>
        <taxon>Apodospora</taxon>
    </lineage>
</organism>
<comment type="caution">
    <text evidence="2">The sequence shown here is derived from an EMBL/GenBank/DDBJ whole genome shotgun (WGS) entry which is preliminary data.</text>
</comment>
<name>A0AAE0IBC8_9PEZI</name>
<dbReference type="AlphaFoldDB" id="A0AAE0IBC8"/>
<keyword evidence="2" id="KW-0378">Hydrolase</keyword>
<evidence type="ECO:0000313" key="3">
    <source>
        <dbReference type="Proteomes" id="UP001283341"/>
    </source>
</evidence>
<feature type="region of interest" description="Disordered" evidence="1">
    <location>
        <begin position="216"/>
        <end position="245"/>
    </location>
</feature>
<protein>
    <submittedName>
        <fullName evidence="2">Alpha/Beta hydrolase protein</fullName>
    </submittedName>
</protein>
<keyword evidence="3" id="KW-1185">Reference proteome</keyword>
<dbReference type="PANTHER" id="PTHR42103">
    <property type="entry name" value="ALPHA/BETA-HYDROLASES SUPERFAMILY PROTEIN"/>
    <property type="match status" value="1"/>
</dbReference>
<feature type="compositionally biased region" description="Basic and acidic residues" evidence="1">
    <location>
        <begin position="231"/>
        <end position="245"/>
    </location>
</feature>
<reference evidence="2" key="1">
    <citation type="journal article" date="2023" name="Mol. Phylogenet. Evol.">
        <title>Genome-scale phylogeny and comparative genomics of the fungal order Sordariales.</title>
        <authorList>
            <person name="Hensen N."/>
            <person name="Bonometti L."/>
            <person name="Westerberg I."/>
            <person name="Brannstrom I.O."/>
            <person name="Guillou S."/>
            <person name="Cros-Aarteil S."/>
            <person name="Calhoun S."/>
            <person name="Haridas S."/>
            <person name="Kuo A."/>
            <person name="Mondo S."/>
            <person name="Pangilinan J."/>
            <person name="Riley R."/>
            <person name="LaButti K."/>
            <person name="Andreopoulos B."/>
            <person name="Lipzen A."/>
            <person name="Chen C."/>
            <person name="Yan M."/>
            <person name="Daum C."/>
            <person name="Ng V."/>
            <person name="Clum A."/>
            <person name="Steindorff A."/>
            <person name="Ohm R.A."/>
            <person name="Martin F."/>
            <person name="Silar P."/>
            <person name="Natvig D.O."/>
            <person name="Lalanne C."/>
            <person name="Gautier V."/>
            <person name="Ament-Velasquez S.L."/>
            <person name="Kruys A."/>
            <person name="Hutchinson M.I."/>
            <person name="Powell A.J."/>
            <person name="Barry K."/>
            <person name="Miller A.N."/>
            <person name="Grigoriev I.V."/>
            <person name="Debuchy R."/>
            <person name="Gladieux P."/>
            <person name="Hiltunen Thoren M."/>
            <person name="Johannesson H."/>
        </authorList>
    </citation>
    <scope>NUCLEOTIDE SEQUENCE</scope>
    <source>
        <strain evidence="2">CBS 118394</strain>
    </source>
</reference>